<accession>A0ABT4RRK0</accession>
<comment type="caution">
    <text evidence="1">The sequence shown here is derived from an EMBL/GenBank/DDBJ whole genome shotgun (WGS) entry which is preliminary data.</text>
</comment>
<dbReference type="EMBL" id="JAPCID010000052">
    <property type="protein sequence ID" value="MDA0141213.1"/>
    <property type="molecule type" value="Genomic_DNA"/>
</dbReference>
<proteinExistence type="predicted"/>
<evidence type="ECO:0000313" key="1">
    <source>
        <dbReference type="EMBL" id="MDA0141213.1"/>
    </source>
</evidence>
<dbReference type="Pfam" id="PF02620">
    <property type="entry name" value="YceD"/>
    <property type="match status" value="1"/>
</dbReference>
<gene>
    <name evidence="1" type="ORF">OJ962_27190</name>
</gene>
<organism evidence="1 2">
    <name type="scientific">Solirubrobacter deserti</name>
    <dbReference type="NCBI Taxonomy" id="2282478"/>
    <lineage>
        <taxon>Bacteria</taxon>
        <taxon>Bacillati</taxon>
        <taxon>Actinomycetota</taxon>
        <taxon>Thermoleophilia</taxon>
        <taxon>Solirubrobacterales</taxon>
        <taxon>Solirubrobacteraceae</taxon>
        <taxon>Solirubrobacter</taxon>
    </lineage>
</organism>
<dbReference type="InterPro" id="IPR003772">
    <property type="entry name" value="YceD"/>
</dbReference>
<keyword evidence="2" id="KW-1185">Reference proteome</keyword>
<protein>
    <submittedName>
        <fullName evidence="1">DUF177 domain-containing protein</fullName>
    </submittedName>
</protein>
<dbReference type="PANTHER" id="PTHR34374:SF1">
    <property type="entry name" value="LARGE RIBOSOMAL RNA SUBUNIT ACCUMULATION PROTEIN YCED HOMOLOG 1, CHLOROPLASTIC"/>
    <property type="match status" value="1"/>
</dbReference>
<reference evidence="1" key="1">
    <citation type="submission" date="2022-10" db="EMBL/GenBank/DDBJ databases">
        <title>The WGS of Solirubrobacter sp. CPCC 204708.</title>
        <authorList>
            <person name="Jiang Z."/>
        </authorList>
    </citation>
    <scope>NUCLEOTIDE SEQUENCE</scope>
    <source>
        <strain evidence="1">CPCC 204708</strain>
    </source>
</reference>
<evidence type="ECO:0000313" key="2">
    <source>
        <dbReference type="Proteomes" id="UP001147700"/>
    </source>
</evidence>
<dbReference type="Proteomes" id="UP001147700">
    <property type="component" value="Unassembled WGS sequence"/>
</dbReference>
<name>A0ABT4RRK0_9ACTN</name>
<dbReference type="PANTHER" id="PTHR34374">
    <property type="entry name" value="LARGE RIBOSOMAL RNA SUBUNIT ACCUMULATION PROTEIN YCED HOMOLOG 1, CHLOROPLASTIC"/>
    <property type="match status" value="1"/>
</dbReference>
<dbReference type="RefSeq" id="WP_202952408.1">
    <property type="nucleotide sequence ID" value="NZ_JAPCID010000052.1"/>
</dbReference>
<sequence length="171" mass="18768">MPQRTDSFDLARLGLTSGEGRRLDLNVHVEPFDYGGSTYAVVPELVPARLDVSRTTGNGWALRLRFSAQLEGPCMRCLEPASPTFDVDSYEVHQPGAGDSELKSPYVDDELDVEAWARDALALALPAQIKCRADCAGLCPQCGANLNEDPDHAHEAEPDPRWAKLSELKFE</sequence>